<keyword evidence="10" id="KW-0175">Coiled coil</keyword>
<dbReference type="GO" id="GO:0005829">
    <property type="term" value="C:cytosol"/>
    <property type="evidence" value="ECO:0007669"/>
    <property type="project" value="TreeGrafter"/>
</dbReference>
<dbReference type="OrthoDB" id="5297208at2"/>
<dbReference type="Pfam" id="PF05164">
    <property type="entry name" value="ZapA"/>
    <property type="match status" value="1"/>
</dbReference>
<keyword evidence="6" id="KW-0131">Cell cycle</keyword>
<keyword evidence="5" id="KW-0717">Septation</keyword>
<comment type="function">
    <text evidence="7">Activator of cell division through the inhibition of FtsZ GTPase activity, therefore promoting FtsZ assembly into bundles of protofilaments necessary for the formation of the division Z ring. It is recruited early at mid-cell but it is not essential for cell division.</text>
</comment>
<dbReference type="HOGENOM" id="CLU_116623_4_1_0"/>
<dbReference type="STRING" id="639282.DEFDS_0478"/>
<evidence type="ECO:0000256" key="10">
    <source>
        <dbReference type="SAM" id="Coils"/>
    </source>
</evidence>
<evidence type="ECO:0000256" key="6">
    <source>
        <dbReference type="ARBA" id="ARBA00023306"/>
    </source>
</evidence>
<dbReference type="GO" id="GO:0043093">
    <property type="term" value="P:FtsZ-dependent cytokinesis"/>
    <property type="evidence" value="ECO:0007669"/>
    <property type="project" value="TreeGrafter"/>
</dbReference>
<dbReference type="InterPro" id="IPR036192">
    <property type="entry name" value="Cell_div_ZapA-like_sf"/>
</dbReference>
<evidence type="ECO:0000256" key="7">
    <source>
        <dbReference type="ARBA" id="ARBA00024910"/>
    </source>
</evidence>
<keyword evidence="3" id="KW-0963">Cytoplasm</keyword>
<dbReference type="SUPFAM" id="SSF102829">
    <property type="entry name" value="Cell division protein ZapA-like"/>
    <property type="match status" value="1"/>
</dbReference>
<comment type="subcellular location">
    <subcellularLocation>
        <location evidence="1">Cytoplasm</location>
    </subcellularLocation>
</comment>
<sequence length="89" mass="10426">MKVLEVSIYGNKYRVRSEFDEVFLQEAAKMVEDRMKEIEDTYRVLTTSKVAIMAAFDIATEYLKAKRELNFLENKVDELEKKLDIVEGV</sequence>
<dbReference type="PANTHER" id="PTHR34981">
    <property type="entry name" value="CELL DIVISION PROTEIN ZAPA"/>
    <property type="match status" value="1"/>
</dbReference>
<evidence type="ECO:0000313" key="12">
    <source>
        <dbReference type="Proteomes" id="UP000001520"/>
    </source>
</evidence>
<gene>
    <name evidence="11" type="ordered locus">DEFDS_0478</name>
</gene>
<name>D3PBJ9_DEFDS</name>
<feature type="coiled-coil region" evidence="10">
    <location>
        <begin position="62"/>
        <end position="89"/>
    </location>
</feature>
<keyword evidence="4" id="KW-0132">Cell division</keyword>
<accession>D3PBJ9</accession>
<keyword evidence="12" id="KW-1185">Reference proteome</keyword>
<proteinExistence type="predicted"/>
<dbReference type="AlphaFoldDB" id="D3PBJ9"/>
<dbReference type="GO" id="GO:0030428">
    <property type="term" value="C:cell septum"/>
    <property type="evidence" value="ECO:0007669"/>
    <property type="project" value="TreeGrafter"/>
</dbReference>
<dbReference type="GO" id="GO:0000921">
    <property type="term" value="P:septin ring assembly"/>
    <property type="evidence" value="ECO:0007669"/>
    <property type="project" value="TreeGrafter"/>
</dbReference>
<dbReference type="EMBL" id="AP011529">
    <property type="protein sequence ID" value="BAI79972.1"/>
    <property type="molecule type" value="Genomic_DNA"/>
</dbReference>
<dbReference type="GO" id="GO:0032153">
    <property type="term" value="C:cell division site"/>
    <property type="evidence" value="ECO:0007669"/>
    <property type="project" value="TreeGrafter"/>
</dbReference>
<dbReference type="PANTHER" id="PTHR34981:SF1">
    <property type="entry name" value="CELL DIVISION PROTEIN ZAPA"/>
    <property type="match status" value="1"/>
</dbReference>
<dbReference type="GO" id="GO:0000917">
    <property type="term" value="P:division septum assembly"/>
    <property type="evidence" value="ECO:0007669"/>
    <property type="project" value="UniProtKB-KW"/>
</dbReference>
<evidence type="ECO:0000256" key="4">
    <source>
        <dbReference type="ARBA" id="ARBA00022618"/>
    </source>
</evidence>
<evidence type="ECO:0000256" key="9">
    <source>
        <dbReference type="ARBA" id="ARBA00033158"/>
    </source>
</evidence>
<protein>
    <recommendedName>
        <fullName evidence="2">Cell division protein ZapA</fullName>
    </recommendedName>
    <alternativeName>
        <fullName evidence="9">Z ring-associated protein ZapA</fullName>
    </alternativeName>
</protein>
<reference evidence="11 12" key="1">
    <citation type="journal article" date="2010" name="DNA Res.">
        <title>Bacterial lifestyle in a deep-sea hydrothermal vent chimney revealed by the genome sequence of the thermophilic bacterium Deferribacter desulfuricans SSM1.</title>
        <authorList>
            <person name="Takaki Y."/>
            <person name="Shimamura S."/>
            <person name="Nakagawa S."/>
            <person name="Fukuhara Y."/>
            <person name="Horikawa H."/>
            <person name="Ankai A."/>
            <person name="Harada T."/>
            <person name="Hosoyama A."/>
            <person name="Oguchi A."/>
            <person name="Fukui S."/>
            <person name="Fujita N."/>
            <person name="Takami H."/>
            <person name="Takai K."/>
        </authorList>
    </citation>
    <scope>NUCLEOTIDE SEQUENCE [LARGE SCALE GENOMIC DNA]</scope>
    <source>
        <strain evidence="12">DSM 14783 / JCM 11476 / NBRC 101012 / SSM1</strain>
    </source>
</reference>
<dbReference type="Proteomes" id="UP000001520">
    <property type="component" value="Chromosome"/>
</dbReference>
<dbReference type="InterPro" id="IPR053712">
    <property type="entry name" value="Bac_CellDiv_Activator"/>
</dbReference>
<dbReference type="KEGG" id="ddf:DEFDS_0478"/>
<comment type="subunit">
    <text evidence="8">Homodimer. Interacts with FtsZ.</text>
</comment>
<evidence type="ECO:0000256" key="3">
    <source>
        <dbReference type="ARBA" id="ARBA00022490"/>
    </source>
</evidence>
<organism evidence="11 12">
    <name type="scientific">Deferribacter desulfuricans (strain DSM 14783 / JCM 11476 / NBRC 101012 / SSM1)</name>
    <dbReference type="NCBI Taxonomy" id="639282"/>
    <lineage>
        <taxon>Bacteria</taxon>
        <taxon>Pseudomonadati</taxon>
        <taxon>Deferribacterota</taxon>
        <taxon>Deferribacteres</taxon>
        <taxon>Deferribacterales</taxon>
        <taxon>Deferribacteraceae</taxon>
        <taxon>Deferribacter</taxon>
    </lineage>
</organism>
<dbReference type="Gene3D" id="6.10.250.790">
    <property type="match status" value="1"/>
</dbReference>
<evidence type="ECO:0000256" key="2">
    <source>
        <dbReference type="ARBA" id="ARBA00015195"/>
    </source>
</evidence>
<dbReference type="eggNOG" id="COG3027">
    <property type="taxonomic scope" value="Bacteria"/>
</dbReference>
<evidence type="ECO:0000256" key="8">
    <source>
        <dbReference type="ARBA" id="ARBA00026068"/>
    </source>
</evidence>
<evidence type="ECO:0000256" key="1">
    <source>
        <dbReference type="ARBA" id="ARBA00004496"/>
    </source>
</evidence>
<dbReference type="InterPro" id="IPR007838">
    <property type="entry name" value="Cell_div_ZapA-like"/>
</dbReference>
<evidence type="ECO:0000313" key="11">
    <source>
        <dbReference type="EMBL" id="BAI79972.1"/>
    </source>
</evidence>
<evidence type="ECO:0000256" key="5">
    <source>
        <dbReference type="ARBA" id="ARBA00023210"/>
    </source>
</evidence>
<dbReference type="RefSeq" id="WP_013007220.1">
    <property type="nucleotide sequence ID" value="NC_013939.1"/>
</dbReference>